<evidence type="ECO:0000313" key="2">
    <source>
        <dbReference type="EMBL" id="KAK7097743.1"/>
    </source>
</evidence>
<protein>
    <recommendedName>
        <fullName evidence="4">Spaetzle domain-containing protein</fullName>
    </recommendedName>
</protein>
<keyword evidence="1" id="KW-0732">Signal</keyword>
<feature type="chain" id="PRO_5042879346" description="Spaetzle domain-containing protein" evidence="1">
    <location>
        <begin position="25"/>
        <end position="311"/>
    </location>
</feature>
<comment type="caution">
    <text evidence="2">The sequence shown here is derived from an EMBL/GenBank/DDBJ whole genome shotgun (WGS) entry which is preliminary data.</text>
</comment>
<gene>
    <name evidence="2" type="ORF">V1264_004677</name>
</gene>
<accession>A0AAN9G6V9</accession>
<organism evidence="2 3">
    <name type="scientific">Littorina saxatilis</name>
    <dbReference type="NCBI Taxonomy" id="31220"/>
    <lineage>
        <taxon>Eukaryota</taxon>
        <taxon>Metazoa</taxon>
        <taxon>Spiralia</taxon>
        <taxon>Lophotrochozoa</taxon>
        <taxon>Mollusca</taxon>
        <taxon>Gastropoda</taxon>
        <taxon>Caenogastropoda</taxon>
        <taxon>Littorinimorpha</taxon>
        <taxon>Littorinoidea</taxon>
        <taxon>Littorinidae</taxon>
        <taxon>Littorina</taxon>
    </lineage>
</organism>
<evidence type="ECO:0008006" key="4">
    <source>
        <dbReference type="Google" id="ProtNLM"/>
    </source>
</evidence>
<dbReference type="AlphaFoldDB" id="A0AAN9G6V9"/>
<evidence type="ECO:0000256" key="1">
    <source>
        <dbReference type="SAM" id="SignalP"/>
    </source>
</evidence>
<name>A0AAN9G6V9_9CAEN</name>
<keyword evidence="3" id="KW-1185">Reference proteome</keyword>
<reference evidence="2 3" key="1">
    <citation type="submission" date="2024-02" db="EMBL/GenBank/DDBJ databases">
        <title>Chromosome-scale genome assembly of the rough periwinkle Littorina saxatilis.</title>
        <authorList>
            <person name="De Jode A."/>
            <person name="Faria R."/>
            <person name="Formenti G."/>
            <person name="Sims Y."/>
            <person name="Smith T.P."/>
            <person name="Tracey A."/>
            <person name="Wood J.M.D."/>
            <person name="Zagrodzka Z.B."/>
            <person name="Johannesson K."/>
            <person name="Butlin R.K."/>
            <person name="Leder E.H."/>
        </authorList>
    </citation>
    <scope>NUCLEOTIDE SEQUENCE [LARGE SCALE GENOMIC DNA]</scope>
    <source>
        <strain evidence="2">Snail1</strain>
        <tissue evidence="2">Muscle</tissue>
    </source>
</reference>
<dbReference type="EMBL" id="JBAMIC010000013">
    <property type="protein sequence ID" value="KAK7097743.1"/>
    <property type="molecule type" value="Genomic_DNA"/>
</dbReference>
<evidence type="ECO:0000313" key="3">
    <source>
        <dbReference type="Proteomes" id="UP001374579"/>
    </source>
</evidence>
<sequence length="311" mass="35351">MAIMQASVLVSAFLVLLVPDFILAQSDIRFANPPPMDYGEKSDIEMMLDAGLNTTVMTQEDALALVCNGLQDDVNGCRSVMPFDEYARINCERLFGIPAPPLSRKKRHSSWSSNYWNRFWNRPTNNFNNNNNNNFGRSVLVCPSAIDQSFAYQLNPDSALYPATVIGPELVQSPLFNVITNAIVLPEDPPQVLVQPFQLRSNATCPFTQLRLYGYQSLRFVSQCWVLQNFGDLIFYRQCDGDRRCRGCQSQSSRFNRNPSSQKLCMPEYRVVNFWAYCPSLPFGNRFVRDKIIVPMACTCQDVPCDRVFQG</sequence>
<feature type="signal peptide" evidence="1">
    <location>
        <begin position="1"/>
        <end position="24"/>
    </location>
</feature>
<dbReference type="Proteomes" id="UP001374579">
    <property type="component" value="Unassembled WGS sequence"/>
</dbReference>
<proteinExistence type="predicted"/>